<feature type="domain" description="Tryptophan synthase beta chain-like PALP" evidence="4">
    <location>
        <begin position="15"/>
        <end position="129"/>
    </location>
</feature>
<dbReference type="GeneID" id="92096422"/>
<dbReference type="Gene3D" id="3.40.50.1100">
    <property type="match status" value="2"/>
</dbReference>
<protein>
    <submittedName>
        <fullName evidence="5">Threonine dehydratase</fullName>
    </submittedName>
</protein>
<name>A0ABR1TUA3_9PEZI</name>
<evidence type="ECO:0000259" key="4">
    <source>
        <dbReference type="Pfam" id="PF00291"/>
    </source>
</evidence>
<gene>
    <name evidence="5" type="ORF">PG994_011950</name>
</gene>
<accession>A0ABR1TUA3</accession>
<comment type="similarity">
    <text evidence="2">Belongs to the serine/threonine dehydratase family.</text>
</comment>
<evidence type="ECO:0000256" key="3">
    <source>
        <dbReference type="ARBA" id="ARBA00022898"/>
    </source>
</evidence>
<dbReference type="EMBL" id="JAQQWL010000011">
    <property type="protein sequence ID" value="KAK8050220.1"/>
    <property type="molecule type" value="Genomic_DNA"/>
</dbReference>
<organism evidence="5 6">
    <name type="scientific">Apiospora phragmitis</name>
    <dbReference type="NCBI Taxonomy" id="2905665"/>
    <lineage>
        <taxon>Eukaryota</taxon>
        <taxon>Fungi</taxon>
        <taxon>Dikarya</taxon>
        <taxon>Ascomycota</taxon>
        <taxon>Pezizomycotina</taxon>
        <taxon>Sordariomycetes</taxon>
        <taxon>Xylariomycetidae</taxon>
        <taxon>Amphisphaeriales</taxon>
        <taxon>Apiosporaceae</taxon>
        <taxon>Apiospora</taxon>
    </lineage>
</organism>
<reference evidence="5 6" key="1">
    <citation type="submission" date="2023-01" db="EMBL/GenBank/DDBJ databases">
        <title>Analysis of 21 Apiospora genomes using comparative genomics revels a genus with tremendous synthesis potential of carbohydrate active enzymes and secondary metabolites.</title>
        <authorList>
            <person name="Sorensen T."/>
        </authorList>
    </citation>
    <scope>NUCLEOTIDE SEQUENCE [LARGE SCALE GENOMIC DNA]</scope>
    <source>
        <strain evidence="5 6">CBS 135458</strain>
    </source>
</reference>
<comment type="caution">
    <text evidence="5">The sequence shown here is derived from an EMBL/GenBank/DDBJ whole genome shotgun (WGS) entry which is preliminary data.</text>
</comment>
<dbReference type="PANTHER" id="PTHR43050">
    <property type="entry name" value="SERINE / THREONINE RACEMASE FAMILY MEMBER"/>
    <property type="match status" value="1"/>
</dbReference>
<evidence type="ECO:0000313" key="5">
    <source>
        <dbReference type="EMBL" id="KAK8050220.1"/>
    </source>
</evidence>
<dbReference type="Pfam" id="PF00291">
    <property type="entry name" value="PALP"/>
    <property type="match status" value="1"/>
</dbReference>
<dbReference type="RefSeq" id="XP_066712469.1">
    <property type="nucleotide sequence ID" value="XM_066863359.1"/>
</dbReference>
<keyword evidence="3" id="KW-0663">Pyridoxal phosphate</keyword>
<dbReference type="SUPFAM" id="SSF53686">
    <property type="entry name" value="Tryptophan synthase beta subunit-like PLP-dependent enzymes"/>
    <property type="match status" value="1"/>
</dbReference>
<evidence type="ECO:0000313" key="6">
    <source>
        <dbReference type="Proteomes" id="UP001480595"/>
    </source>
</evidence>
<evidence type="ECO:0000256" key="2">
    <source>
        <dbReference type="ARBA" id="ARBA00010869"/>
    </source>
</evidence>
<keyword evidence="6" id="KW-1185">Reference proteome</keyword>
<comment type="cofactor">
    <cofactor evidence="1">
        <name>pyridoxal 5'-phosphate</name>
        <dbReference type="ChEBI" id="CHEBI:597326"/>
    </cofactor>
</comment>
<sequence length="220" mass="24483">MIVTQPPNSNKVRYFKYRGALNALWQLDDEVLSREIVTYNTGNHARALLEAARDVSQIRNIEVPMHIVVPEKLKTIETLRPHLYLEPGYNLDACSHRAHQIAPEKGAKLVASPDDAVVLEGHGTIGLEWPLGCPPCPLWRWRLAGLLPIGAAGCRCTCIRVRAPLPEGLQVLKTEVSEHQIRQVLELPQGLGMDRSIEPSSAVPLAGLLLTEKFHRCVYI</sequence>
<dbReference type="InterPro" id="IPR001926">
    <property type="entry name" value="TrpB-like_PALP"/>
</dbReference>
<dbReference type="PANTHER" id="PTHR43050:SF1">
    <property type="entry name" value="SERINE RACEMASE"/>
    <property type="match status" value="1"/>
</dbReference>
<proteinExistence type="inferred from homology"/>
<dbReference type="InterPro" id="IPR036052">
    <property type="entry name" value="TrpB-like_PALP_sf"/>
</dbReference>
<evidence type="ECO:0000256" key="1">
    <source>
        <dbReference type="ARBA" id="ARBA00001933"/>
    </source>
</evidence>
<dbReference type="Proteomes" id="UP001480595">
    <property type="component" value="Unassembled WGS sequence"/>
</dbReference>